<evidence type="ECO:0000256" key="7">
    <source>
        <dbReference type="ARBA" id="ARBA00022833"/>
    </source>
</evidence>
<comment type="subcellular location">
    <subcellularLocation>
        <location evidence="1">Membrane</location>
        <topology evidence="1">Multi-pass membrane protein</topology>
    </subcellularLocation>
</comment>
<dbReference type="CDD" id="cd16495">
    <property type="entry name" value="RING_CH-C4HC3_MARCH"/>
    <property type="match status" value="1"/>
</dbReference>
<evidence type="ECO:0000256" key="5">
    <source>
        <dbReference type="ARBA" id="ARBA00022771"/>
    </source>
</evidence>
<dbReference type="InterPro" id="IPR011016">
    <property type="entry name" value="Znf_RING-CH"/>
</dbReference>
<dbReference type="SMART" id="SM00744">
    <property type="entry name" value="RINGv"/>
    <property type="match status" value="2"/>
</dbReference>
<dbReference type="OMA" id="AFILYRM"/>
<evidence type="ECO:0000256" key="10">
    <source>
        <dbReference type="SAM" id="MobiDB-lite"/>
    </source>
</evidence>
<dbReference type="Gene3D" id="3.30.40.10">
    <property type="entry name" value="Zinc/RING finger domain, C3HC4 (zinc finger)"/>
    <property type="match status" value="2"/>
</dbReference>
<dbReference type="EMBL" id="UYRX01001882">
    <property type="protein sequence ID" value="VDM92318.1"/>
    <property type="molecule type" value="Genomic_DNA"/>
</dbReference>
<keyword evidence="8" id="KW-1133">Transmembrane helix</keyword>
<evidence type="ECO:0000256" key="4">
    <source>
        <dbReference type="ARBA" id="ARBA00022723"/>
    </source>
</evidence>
<dbReference type="PROSITE" id="PS51292">
    <property type="entry name" value="ZF_RING_CH"/>
    <property type="match status" value="2"/>
</dbReference>
<dbReference type="AlphaFoldDB" id="A0A3P7LY77"/>
<dbReference type="Proteomes" id="UP000277928">
    <property type="component" value="Unassembled WGS sequence"/>
</dbReference>
<keyword evidence="2" id="KW-0808">Transferase</keyword>
<keyword evidence="7" id="KW-0862">Zinc</keyword>
<organism evidence="12 13">
    <name type="scientific">Litomosoides sigmodontis</name>
    <name type="common">Filarial nematode worm</name>
    <dbReference type="NCBI Taxonomy" id="42156"/>
    <lineage>
        <taxon>Eukaryota</taxon>
        <taxon>Metazoa</taxon>
        <taxon>Ecdysozoa</taxon>
        <taxon>Nematoda</taxon>
        <taxon>Chromadorea</taxon>
        <taxon>Rhabditida</taxon>
        <taxon>Spirurina</taxon>
        <taxon>Spiruromorpha</taxon>
        <taxon>Filarioidea</taxon>
        <taxon>Onchocercidae</taxon>
        <taxon>Litomosoides</taxon>
    </lineage>
</organism>
<dbReference type="GO" id="GO:0008270">
    <property type="term" value="F:zinc ion binding"/>
    <property type="evidence" value="ECO:0007669"/>
    <property type="project" value="UniProtKB-KW"/>
</dbReference>
<dbReference type="OrthoDB" id="264354at2759"/>
<dbReference type="GO" id="GO:0016740">
    <property type="term" value="F:transferase activity"/>
    <property type="evidence" value="ECO:0007669"/>
    <property type="project" value="UniProtKB-KW"/>
</dbReference>
<keyword evidence="5" id="KW-0863">Zinc-finger</keyword>
<evidence type="ECO:0000313" key="12">
    <source>
        <dbReference type="EMBL" id="VDM92318.1"/>
    </source>
</evidence>
<evidence type="ECO:0000259" key="11">
    <source>
        <dbReference type="PROSITE" id="PS51292"/>
    </source>
</evidence>
<dbReference type="PANTHER" id="PTHR46065">
    <property type="entry name" value="E3 UBIQUITIN-PROTEIN LIGASE MARCH 2/3 FAMILY MEMBER"/>
    <property type="match status" value="1"/>
</dbReference>
<keyword evidence="3" id="KW-0812">Transmembrane</keyword>
<dbReference type="Pfam" id="PF12906">
    <property type="entry name" value="RINGv"/>
    <property type="match status" value="2"/>
</dbReference>
<evidence type="ECO:0000313" key="13">
    <source>
        <dbReference type="Proteomes" id="UP000277928"/>
    </source>
</evidence>
<dbReference type="PANTHER" id="PTHR46065:SF3">
    <property type="entry name" value="FI20425P1"/>
    <property type="match status" value="1"/>
</dbReference>
<dbReference type="STRING" id="42156.A0A3P7LY77"/>
<evidence type="ECO:0000256" key="3">
    <source>
        <dbReference type="ARBA" id="ARBA00022692"/>
    </source>
</evidence>
<keyword evidence="6" id="KW-0833">Ubl conjugation pathway</keyword>
<dbReference type="InterPro" id="IPR013083">
    <property type="entry name" value="Znf_RING/FYVE/PHD"/>
</dbReference>
<evidence type="ECO:0000256" key="6">
    <source>
        <dbReference type="ARBA" id="ARBA00022786"/>
    </source>
</evidence>
<evidence type="ECO:0000256" key="9">
    <source>
        <dbReference type="ARBA" id="ARBA00023136"/>
    </source>
</evidence>
<feature type="compositionally biased region" description="Low complexity" evidence="10">
    <location>
        <begin position="134"/>
        <end position="146"/>
    </location>
</feature>
<evidence type="ECO:0000256" key="2">
    <source>
        <dbReference type="ARBA" id="ARBA00022679"/>
    </source>
</evidence>
<reference evidence="12 13" key="1">
    <citation type="submission" date="2018-08" db="EMBL/GenBank/DDBJ databases">
        <authorList>
            <person name="Laetsch R D."/>
            <person name="Stevens L."/>
            <person name="Kumar S."/>
            <person name="Blaxter L. M."/>
        </authorList>
    </citation>
    <scope>NUCLEOTIDE SEQUENCE [LARGE SCALE GENOMIC DNA]</scope>
</reference>
<keyword evidence="4" id="KW-0479">Metal-binding</keyword>
<evidence type="ECO:0000256" key="8">
    <source>
        <dbReference type="ARBA" id="ARBA00022989"/>
    </source>
</evidence>
<feature type="region of interest" description="Disordered" evidence="10">
    <location>
        <begin position="125"/>
        <end position="146"/>
    </location>
</feature>
<keyword evidence="13" id="KW-1185">Reference proteome</keyword>
<feature type="domain" description="RING-CH-type" evidence="11">
    <location>
        <begin position="183"/>
        <end position="246"/>
    </location>
</feature>
<accession>A0A3P7LY77</accession>
<gene>
    <name evidence="12" type="ORF">NLS_LOCUS9737</name>
</gene>
<feature type="domain" description="RING-CH-type" evidence="11">
    <location>
        <begin position="329"/>
        <end position="393"/>
    </location>
</feature>
<protein>
    <recommendedName>
        <fullName evidence="11">RING-CH-type domain-containing protein</fullName>
    </recommendedName>
</protein>
<dbReference type="SUPFAM" id="SSF57850">
    <property type="entry name" value="RING/U-box"/>
    <property type="match status" value="2"/>
</dbReference>
<keyword evidence="9" id="KW-0472">Membrane</keyword>
<proteinExistence type="predicted"/>
<name>A0A3P7LY77_LITSI</name>
<dbReference type="GO" id="GO:0016020">
    <property type="term" value="C:membrane"/>
    <property type="evidence" value="ECO:0007669"/>
    <property type="project" value="UniProtKB-SubCell"/>
</dbReference>
<sequence>MKQRPEIAVTEMQLCNDADVPLLFKLCSDTTSSITAAPAGSGCIPPRAEQRCFLTWRRSKYQKTQQDTKAPKLILITNFVEQGIDRNQTVVTKLIARIHSEGEKAEGEIPLMKFTFERKEVVSSTETSSHRTENSTASSSSSDLSSNTVSRVSYLSSVRNSTAPLSGIFPLSSRIVSSSFGSVRTNRSKICRYCLSDDDISDWLAPCKCIGTMKWVHLSCFEQWLSFAPHTMKYSCAICSYVYRRQWRLKPYKHWHWPQFHLRVTDLFGIYFDITLTYRIYRYFPRCLDDRFLIDEYFKEVVVHLGSMKNDNLEVCESFDDGSSCDDRFPRINLKICRFCYMEGSGEIDWLRPCRCSGSMLWVHKQCFTSWLGKASGRSRIQCQICRFMYKKTLLLKPWNEWCLPELHLSFVDVLELLFDAFILYRMKFLHTINRPTSVVGGIIRTFYIFHRFGFYVRTFSSVISSFFSVVIIDAV</sequence>
<evidence type="ECO:0000256" key="1">
    <source>
        <dbReference type="ARBA" id="ARBA00004141"/>
    </source>
</evidence>